<proteinExistence type="predicted"/>
<feature type="transmembrane region" description="Helical" evidence="1">
    <location>
        <begin position="63"/>
        <end position="80"/>
    </location>
</feature>
<dbReference type="EMBL" id="JBHTKA010000001">
    <property type="protein sequence ID" value="MFD0999036.1"/>
    <property type="molecule type" value="Genomic_DNA"/>
</dbReference>
<keyword evidence="1" id="KW-0472">Membrane</keyword>
<evidence type="ECO:0000313" key="3">
    <source>
        <dbReference type="Proteomes" id="UP001597112"/>
    </source>
</evidence>
<reference evidence="3" key="1">
    <citation type="journal article" date="2019" name="Int. J. Syst. Evol. Microbiol.">
        <title>The Global Catalogue of Microorganisms (GCM) 10K type strain sequencing project: providing services to taxonomists for standard genome sequencing and annotation.</title>
        <authorList>
            <consortium name="The Broad Institute Genomics Platform"/>
            <consortium name="The Broad Institute Genome Sequencing Center for Infectious Disease"/>
            <person name="Wu L."/>
            <person name="Ma J."/>
        </authorList>
    </citation>
    <scope>NUCLEOTIDE SEQUENCE [LARGE SCALE GENOMIC DNA]</scope>
    <source>
        <strain evidence="3">CCUG 58938</strain>
    </source>
</reference>
<feature type="transmembrane region" description="Helical" evidence="1">
    <location>
        <begin position="143"/>
        <end position="163"/>
    </location>
</feature>
<feature type="transmembrane region" description="Helical" evidence="1">
    <location>
        <begin position="243"/>
        <end position="261"/>
    </location>
</feature>
<keyword evidence="3" id="KW-1185">Reference proteome</keyword>
<organism evidence="2 3">
    <name type="scientific">Ohtaekwangia kribbensis</name>
    <dbReference type="NCBI Taxonomy" id="688913"/>
    <lineage>
        <taxon>Bacteria</taxon>
        <taxon>Pseudomonadati</taxon>
        <taxon>Bacteroidota</taxon>
        <taxon>Cytophagia</taxon>
        <taxon>Cytophagales</taxon>
        <taxon>Fulvivirgaceae</taxon>
        <taxon>Ohtaekwangia</taxon>
    </lineage>
</organism>
<evidence type="ECO:0000313" key="2">
    <source>
        <dbReference type="EMBL" id="MFD0999036.1"/>
    </source>
</evidence>
<feature type="transmembrane region" description="Helical" evidence="1">
    <location>
        <begin position="308"/>
        <end position="327"/>
    </location>
</feature>
<evidence type="ECO:0000256" key="1">
    <source>
        <dbReference type="SAM" id="Phobius"/>
    </source>
</evidence>
<name>A0ABW3JZR6_9BACT</name>
<feature type="transmembrane region" description="Helical" evidence="1">
    <location>
        <begin position="281"/>
        <end position="296"/>
    </location>
</feature>
<feature type="transmembrane region" description="Helical" evidence="1">
    <location>
        <begin position="183"/>
        <end position="200"/>
    </location>
</feature>
<feature type="transmembrane region" description="Helical" evidence="1">
    <location>
        <begin position="25"/>
        <end position="43"/>
    </location>
</feature>
<feature type="transmembrane region" description="Helical" evidence="1">
    <location>
        <begin position="100"/>
        <end position="123"/>
    </location>
</feature>
<comment type="caution">
    <text evidence="2">The sequence shown here is derived from an EMBL/GenBank/DDBJ whole genome shotgun (WGS) entry which is preliminary data.</text>
</comment>
<accession>A0ABW3JZR6</accession>
<feature type="transmembrane region" description="Helical" evidence="1">
    <location>
        <begin position="212"/>
        <end position="231"/>
    </location>
</feature>
<feature type="transmembrane region" description="Helical" evidence="1">
    <location>
        <begin position="369"/>
        <end position="388"/>
    </location>
</feature>
<gene>
    <name evidence="2" type="ORF">ACFQ21_06945</name>
</gene>
<keyword evidence="1" id="KW-1133">Transmembrane helix</keyword>
<keyword evidence="1" id="KW-0812">Transmembrane</keyword>
<dbReference type="RefSeq" id="WP_377576754.1">
    <property type="nucleotide sequence ID" value="NZ_JBHTKA010000001.1"/>
</dbReference>
<protein>
    <submittedName>
        <fullName evidence="2">Uncharacterized protein</fullName>
    </submittedName>
</protein>
<dbReference type="Proteomes" id="UP001597112">
    <property type="component" value="Unassembled WGS sequence"/>
</dbReference>
<sequence>MNTITLQSPAAPETSAAATKTSVPFYLYATVLSSLSIIIGLIWDISWHMSIGRDGLFSAPHLAIYIGGVTAGIFSGYRILKLTFAGSPFERRKAIKFWGIFYGSLGNLFCVWGAIAMLTSAPFDDWWHNTYGLDVTILSPPHTVLLLGMITIQFGAIISVLAYQNLNAEHILHDHLGNRGFTILFALSGGFVLIMIFTVASEYLSRHDMHGVLFYQVASLLFPLFLTAFSVSSRSKWGATQAALVYTIFLMVMNWILPLFPATPRLGPVLNPVTTFQPFEFPLLIIIPSIMIDMITHRFEKQNRWLRAMVYGCSFLVIFLIVQWPFANVLMASHGHWFFGTSKWYFGTDPNWAYRYEFGDWMVSSGINLVKGIAIALVIAIVSARVGLSWGHWMKKIMR</sequence>